<feature type="binding site" evidence="11">
    <location>
        <begin position="92"/>
        <end position="98"/>
    </location>
    <ligand>
        <name>ATP</name>
        <dbReference type="ChEBI" id="CHEBI:30616"/>
    </ligand>
</feature>
<dbReference type="Pfam" id="PF00958">
    <property type="entry name" value="GMP_synt_C"/>
    <property type="match status" value="1"/>
</dbReference>
<keyword evidence="6 11" id="KW-0332">GMP biosynthesis</keyword>
<comment type="pathway">
    <text evidence="1">Purine metabolism; GMP biosynthesis; GMP from XMP (L-Gln route): step 1/1.</text>
</comment>
<dbReference type="EMBL" id="JADGJH010005022">
    <property type="protein sequence ID" value="KAJ3082512.1"/>
    <property type="molecule type" value="Genomic_DNA"/>
</dbReference>
<dbReference type="Proteomes" id="UP001211907">
    <property type="component" value="Unassembled WGS sequence"/>
</dbReference>
<dbReference type="InterPro" id="IPR025777">
    <property type="entry name" value="GMPS_ATP_PPase_dom"/>
</dbReference>
<feature type="non-terminal residue" evidence="13">
    <location>
        <position position="1"/>
    </location>
</feature>
<dbReference type="InterPro" id="IPR001674">
    <property type="entry name" value="GMP_synth_C"/>
</dbReference>
<protein>
    <recommendedName>
        <fullName evidence="3">GMP synthase [glutamine-hydrolyzing]</fullName>
        <ecNumber evidence="2">6.3.5.2</ecNumber>
    </recommendedName>
    <alternativeName>
        <fullName evidence="10">Glutamine amidotransferase</fullName>
    </alternativeName>
</protein>
<dbReference type="SUPFAM" id="SSF52402">
    <property type="entry name" value="Adenine nucleotide alpha hydrolases-like"/>
    <property type="match status" value="1"/>
</dbReference>
<sequence>MSHGDSLSAAPLGFKVIAKTASSPFVAVEHEEKKIYGIQFHPEVTHTPEGTMLLKNFVSGICGIASGGWSMTEIERIRTIVGPTAEVIGAVSGGVDSTVAAKLLNIAIGDRFHAIMVDNGVMRLNECEEASVELREKLGINLTVVNAVDLFLGKLQGVTDPEKKRKIIGNTFIEVFEAEAAKLEAEVGKKGRKIEFLLQGTLYPDVIESVSFKGPSATIKTHHNVGGLLANMKLKLIEPLRELFKDEVRALGELLNIDSNLIWRHPFPGPGIAIRVLGEVTPDQVRIAREADYIYIQEIKKAGLYRKISQAYAALLPVKAVGVMGDHRTYEQVIALRAVETKDFMTADWFEFPYDVLKTISSRIINEVKGVNRC</sequence>
<keyword evidence="4" id="KW-0436">Ligase</keyword>
<evidence type="ECO:0000256" key="5">
    <source>
        <dbReference type="ARBA" id="ARBA00022741"/>
    </source>
</evidence>
<keyword evidence="14" id="KW-1185">Reference proteome</keyword>
<evidence type="ECO:0000256" key="7">
    <source>
        <dbReference type="ARBA" id="ARBA00022755"/>
    </source>
</evidence>
<dbReference type="Gene3D" id="3.40.50.880">
    <property type="match status" value="1"/>
</dbReference>
<evidence type="ECO:0000256" key="2">
    <source>
        <dbReference type="ARBA" id="ARBA00012746"/>
    </source>
</evidence>
<gene>
    <name evidence="13" type="primary">GUA1</name>
    <name evidence="13" type="ORF">HK100_009662</name>
</gene>
<dbReference type="Pfam" id="PF02540">
    <property type="entry name" value="NAD_synthase"/>
    <property type="match status" value="1"/>
</dbReference>
<evidence type="ECO:0000313" key="14">
    <source>
        <dbReference type="Proteomes" id="UP001211907"/>
    </source>
</evidence>
<dbReference type="FunFam" id="3.30.300.10:FF:000002">
    <property type="entry name" value="GMP synthase [glutamine-hydrolyzing]"/>
    <property type="match status" value="1"/>
</dbReference>
<dbReference type="PANTHER" id="PTHR11922:SF2">
    <property type="entry name" value="GMP SYNTHASE [GLUTAMINE-HYDROLYZING]"/>
    <property type="match status" value="1"/>
</dbReference>
<feature type="domain" description="GMPS ATP-PPase" evidence="12">
    <location>
        <begin position="64"/>
        <end position="264"/>
    </location>
</feature>
<evidence type="ECO:0000256" key="10">
    <source>
        <dbReference type="ARBA" id="ARBA00031356"/>
    </source>
</evidence>
<accession>A0AAD5SPG6</accession>
<dbReference type="NCBIfam" id="TIGR00884">
    <property type="entry name" value="guaA_Cterm"/>
    <property type="match status" value="1"/>
</dbReference>
<evidence type="ECO:0000256" key="8">
    <source>
        <dbReference type="ARBA" id="ARBA00022840"/>
    </source>
</evidence>
<organism evidence="13 14">
    <name type="scientific">Physocladia obscura</name>
    <dbReference type="NCBI Taxonomy" id="109957"/>
    <lineage>
        <taxon>Eukaryota</taxon>
        <taxon>Fungi</taxon>
        <taxon>Fungi incertae sedis</taxon>
        <taxon>Chytridiomycota</taxon>
        <taxon>Chytridiomycota incertae sedis</taxon>
        <taxon>Chytridiomycetes</taxon>
        <taxon>Chytridiales</taxon>
        <taxon>Chytriomycetaceae</taxon>
        <taxon>Physocladia</taxon>
    </lineage>
</organism>
<dbReference type="GO" id="GO:0005829">
    <property type="term" value="C:cytosol"/>
    <property type="evidence" value="ECO:0007669"/>
    <property type="project" value="TreeGrafter"/>
</dbReference>
<comment type="caution">
    <text evidence="13">The sequence shown here is derived from an EMBL/GenBank/DDBJ whole genome shotgun (WGS) entry which is preliminary data.</text>
</comment>
<dbReference type="Pfam" id="PF00117">
    <property type="entry name" value="GATase"/>
    <property type="match status" value="1"/>
</dbReference>
<keyword evidence="5 11" id="KW-0547">Nucleotide-binding</keyword>
<dbReference type="AlphaFoldDB" id="A0AAD5SPG6"/>
<dbReference type="GO" id="GO:0005524">
    <property type="term" value="F:ATP binding"/>
    <property type="evidence" value="ECO:0007669"/>
    <property type="project" value="UniProtKB-UniRule"/>
</dbReference>
<dbReference type="InterPro" id="IPR014729">
    <property type="entry name" value="Rossmann-like_a/b/a_fold"/>
</dbReference>
<dbReference type="InterPro" id="IPR017926">
    <property type="entry name" value="GATASE"/>
</dbReference>
<dbReference type="GO" id="GO:0003921">
    <property type="term" value="F:GMP synthase activity"/>
    <property type="evidence" value="ECO:0007669"/>
    <property type="project" value="InterPro"/>
</dbReference>
<dbReference type="EC" id="6.3.5.2" evidence="2"/>
<reference evidence="13" key="1">
    <citation type="submission" date="2020-05" db="EMBL/GenBank/DDBJ databases">
        <title>Phylogenomic resolution of chytrid fungi.</title>
        <authorList>
            <person name="Stajich J.E."/>
            <person name="Amses K."/>
            <person name="Simmons R."/>
            <person name="Seto K."/>
            <person name="Myers J."/>
            <person name="Bonds A."/>
            <person name="Quandt C.A."/>
            <person name="Barry K."/>
            <person name="Liu P."/>
            <person name="Grigoriev I."/>
            <person name="Longcore J.E."/>
            <person name="James T.Y."/>
        </authorList>
    </citation>
    <scope>NUCLEOTIDE SEQUENCE</scope>
    <source>
        <strain evidence="13">JEL0513</strain>
    </source>
</reference>
<keyword evidence="7 11" id="KW-0658">Purine biosynthesis</keyword>
<dbReference type="CDD" id="cd01997">
    <property type="entry name" value="GMP_synthase_C"/>
    <property type="match status" value="1"/>
</dbReference>
<name>A0AAD5SPG6_9FUNG</name>
<dbReference type="InterPro" id="IPR029062">
    <property type="entry name" value="Class_I_gatase-like"/>
</dbReference>
<keyword evidence="9" id="KW-0315">Glutamine amidotransferase</keyword>
<evidence type="ECO:0000256" key="4">
    <source>
        <dbReference type="ARBA" id="ARBA00022598"/>
    </source>
</evidence>
<dbReference type="NCBIfam" id="NF000848">
    <property type="entry name" value="PRK00074.1"/>
    <property type="match status" value="1"/>
</dbReference>
<dbReference type="PROSITE" id="PS51273">
    <property type="entry name" value="GATASE_TYPE_1"/>
    <property type="match status" value="1"/>
</dbReference>
<dbReference type="InterPro" id="IPR022310">
    <property type="entry name" value="NAD/GMP_synthase"/>
</dbReference>
<proteinExistence type="predicted"/>
<evidence type="ECO:0000256" key="9">
    <source>
        <dbReference type="ARBA" id="ARBA00022962"/>
    </source>
</evidence>
<evidence type="ECO:0000256" key="1">
    <source>
        <dbReference type="ARBA" id="ARBA00005153"/>
    </source>
</evidence>
<evidence type="ECO:0000256" key="3">
    <source>
        <dbReference type="ARBA" id="ARBA00021562"/>
    </source>
</evidence>
<evidence type="ECO:0000313" key="13">
    <source>
        <dbReference type="EMBL" id="KAJ3082512.1"/>
    </source>
</evidence>
<dbReference type="PANTHER" id="PTHR11922">
    <property type="entry name" value="GMP SYNTHASE-RELATED"/>
    <property type="match status" value="1"/>
</dbReference>
<keyword evidence="8 11" id="KW-0067">ATP-binding</keyword>
<dbReference type="Gene3D" id="3.30.300.10">
    <property type="match status" value="1"/>
</dbReference>
<dbReference type="Gene3D" id="3.40.50.620">
    <property type="entry name" value="HUPs"/>
    <property type="match status" value="1"/>
</dbReference>
<evidence type="ECO:0000259" key="12">
    <source>
        <dbReference type="PROSITE" id="PS51553"/>
    </source>
</evidence>
<dbReference type="FunFam" id="3.40.50.620:FF:000001">
    <property type="entry name" value="GMP synthase [glutamine-hydrolyzing]"/>
    <property type="match status" value="1"/>
</dbReference>
<evidence type="ECO:0000256" key="6">
    <source>
        <dbReference type="ARBA" id="ARBA00022749"/>
    </source>
</evidence>
<evidence type="ECO:0000256" key="11">
    <source>
        <dbReference type="PROSITE-ProRule" id="PRU00886"/>
    </source>
</evidence>
<dbReference type="PROSITE" id="PS51553">
    <property type="entry name" value="GMPS_ATP_PPASE"/>
    <property type="match status" value="1"/>
</dbReference>
<dbReference type="SUPFAM" id="SSF52317">
    <property type="entry name" value="Class I glutamine amidotransferase-like"/>
    <property type="match status" value="1"/>
</dbReference>